<dbReference type="KEGG" id="val:VDBG_01890"/>
<sequence>MAAFVRLQPRSGKTDAHSCKAQRSTRGDAKKANDDQRDSTVGDVSIQCVAGGLIEVQARHERWDPTKRLEATRHSGTVKRHGDVTRVYGTEKTRYDLWRFLLISESTTW</sequence>
<dbReference type="RefSeq" id="XP_003007702.1">
    <property type="nucleotide sequence ID" value="XM_003007656.1"/>
</dbReference>
<feature type="region of interest" description="Disordered" evidence="1">
    <location>
        <begin position="1"/>
        <end position="41"/>
    </location>
</feature>
<reference evidence="3" key="1">
    <citation type="journal article" date="2011" name="PLoS Pathog.">
        <title>Comparative genomics yields insights into niche adaptation of plant vascular wilt pathogens.</title>
        <authorList>
            <person name="Klosterman S.J."/>
            <person name="Subbarao K.V."/>
            <person name="Kang S."/>
            <person name="Veronese P."/>
            <person name="Gold S.E."/>
            <person name="Thomma B.P.H.J."/>
            <person name="Chen Z."/>
            <person name="Henrissat B."/>
            <person name="Lee Y.-H."/>
            <person name="Park J."/>
            <person name="Garcia-Pedrajas M.D."/>
            <person name="Barbara D.J."/>
            <person name="Anchieta A."/>
            <person name="de Jonge R."/>
            <person name="Santhanam P."/>
            <person name="Maruthachalam K."/>
            <person name="Atallah Z."/>
            <person name="Amyotte S.G."/>
            <person name="Paz Z."/>
            <person name="Inderbitzin P."/>
            <person name="Hayes R.J."/>
            <person name="Heiman D.I."/>
            <person name="Young S."/>
            <person name="Zeng Q."/>
            <person name="Engels R."/>
            <person name="Galagan J."/>
            <person name="Cuomo C.A."/>
            <person name="Dobinson K.F."/>
            <person name="Ma L.-J."/>
        </authorList>
    </citation>
    <scope>NUCLEOTIDE SEQUENCE [LARGE SCALE GENOMIC DNA]</scope>
    <source>
        <strain evidence="3">VaMs.102 / ATCC MYA-4576 / FGSC 10136</strain>
    </source>
</reference>
<name>C9SBP7_VERA1</name>
<evidence type="ECO:0000313" key="3">
    <source>
        <dbReference type="Proteomes" id="UP000008698"/>
    </source>
</evidence>
<feature type="compositionally biased region" description="Basic and acidic residues" evidence="1">
    <location>
        <begin position="25"/>
        <end position="40"/>
    </location>
</feature>
<gene>
    <name evidence="2" type="ORF">VDBG_01890</name>
</gene>
<dbReference type="HOGENOM" id="CLU_2185967_0_0_1"/>
<evidence type="ECO:0000313" key="2">
    <source>
        <dbReference type="EMBL" id="EEY15781.1"/>
    </source>
</evidence>
<dbReference type="GeneID" id="9535328"/>
<evidence type="ECO:0000256" key="1">
    <source>
        <dbReference type="SAM" id="MobiDB-lite"/>
    </source>
</evidence>
<accession>C9SBP7</accession>
<dbReference type="AlphaFoldDB" id="C9SBP7"/>
<dbReference type="Proteomes" id="UP000008698">
    <property type="component" value="Unassembled WGS sequence"/>
</dbReference>
<keyword evidence="3" id="KW-1185">Reference proteome</keyword>
<proteinExistence type="predicted"/>
<protein>
    <submittedName>
        <fullName evidence="2">Predicted protein</fullName>
    </submittedName>
</protein>
<organism evidence="3">
    <name type="scientific">Verticillium alfalfae (strain VaMs.102 / ATCC MYA-4576 / FGSC 10136)</name>
    <name type="common">Verticillium wilt of alfalfa</name>
    <name type="synonym">Verticillium albo-atrum</name>
    <dbReference type="NCBI Taxonomy" id="526221"/>
    <lineage>
        <taxon>Eukaryota</taxon>
        <taxon>Fungi</taxon>
        <taxon>Dikarya</taxon>
        <taxon>Ascomycota</taxon>
        <taxon>Pezizomycotina</taxon>
        <taxon>Sordariomycetes</taxon>
        <taxon>Hypocreomycetidae</taxon>
        <taxon>Glomerellales</taxon>
        <taxon>Plectosphaerellaceae</taxon>
        <taxon>Verticillium</taxon>
    </lineage>
</organism>
<dbReference type="EMBL" id="DS985215">
    <property type="protein sequence ID" value="EEY15781.1"/>
    <property type="molecule type" value="Genomic_DNA"/>
</dbReference>